<dbReference type="PANTHER" id="PTHR43300:SF4">
    <property type="entry name" value="ACYL-[ACYL-CARRIER-PROTEIN]--UDP-N-ACETYLGLUCOSAMINE O-ACYLTRANSFERASE"/>
    <property type="match status" value="1"/>
</dbReference>
<dbReference type="GO" id="GO:0016740">
    <property type="term" value="F:transferase activity"/>
    <property type="evidence" value="ECO:0007669"/>
    <property type="project" value="UniProtKB-KW"/>
</dbReference>
<accession>A0AA37JDW0</accession>
<dbReference type="AlphaFoldDB" id="A0AA37JDW0"/>
<dbReference type="PANTHER" id="PTHR43300">
    <property type="entry name" value="ACETYLTRANSFERASE"/>
    <property type="match status" value="1"/>
</dbReference>
<dbReference type="Proteomes" id="UP001055091">
    <property type="component" value="Unassembled WGS sequence"/>
</dbReference>
<dbReference type="InterPro" id="IPR011004">
    <property type="entry name" value="Trimer_LpxA-like_sf"/>
</dbReference>
<dbReference type="EMBL" id="BQNJ01000001">
    <property type="protein sequence ID" value="GKG99051.1"/>
    <property type="molecule type" value="Genomic_DNA"/>
</dbReference>
<sequence length="276" mass="30380">MKISPKALIGKNVTIKDGVIIEDNVTIGDNCYIDYNTIIRENVTLSNNCFIGANCILGELLSDFFPNHINKKHPLLIGESSTIRSGSIIYGGSTIGNHFMTGHRVTIREHSSIGNHVNVGTLSDIQGDCSIGNYVHMHSNVHIGMKTVIQNYAWIFPYVVFTNDPTPPSEVLLGATVEEFAVVCTGTVVLPGVRIGKDALIGAGTNLTKDAPERSVIVGNPGKVIGEITKIKDSAGHSTYPWRYSFKRGMPWEDSTYAEWQITQKDIEQLYKSERR</sequence>
<protein>
    <submittedName>
        <fullName evidence="1">Transferase</fullName>
    </submittedName>
</protein>
<comment type="caution">
    <text evidence="1">The sequence shown here is derived from an EMBL/GenBank/DDBJ whole genome shotgun (WGS) entry which is preliminary data.</text>
</comment>
<proteinExistence type="predicted"/>
<dbReference type="RefSeq" id="WP_244052465.1">
    <property type="nucleotide sequence ID" value="NZ_BQNJ01000001.1"/>
</dbReference>
<keyword evidence="1" id="KW-0808">Transferase</keyword>
<gene>
    <name evidence="1" type="ORF">CE91St55_10330</name>
</gene>
<dbReference type="Gene3D" id="6.20.70.30">
    <property type="match status" value="1"/>
</dbReference>
<organism evidence="1 2">
    <name type="scientific">Hungatella hathewayi</name>
    <dbReference type="NCBI Taxonomy" id="154046"/>
    <lineage>
        <taxon>Bacteria</taxon>
        <taxon>Bacillati</taxon>
        <taxon>Bacillota</taxon>
        <taxon>Clostridia</taxon>
        <taxon>Lachnospirales</taxon>
        <taxon>Lachnospiraceae</taxon>
        <taxon>Hungatella</taxon>
    </lineage>
</organism>
<dbReference type="CDD" id="cd03358">
    <property type="entry name" value="LbH_WxcM_N_like"/>
    <property type="match status" value="1"/>
</dbReference>
<name>A0AA37JDW0_9FIRM</name>
<reference evidence="1" key="1">
    <citation type="submission" date="2022-01" db="EMBL/GenBank/DDBJ databases">
        <title>Novel bile acid biosynthetic pathways are enriched in the microbiome of centenarians.</title>
        <authorList>
            <person name="Sato Y."/>
            <person name="Atarashi K."/>
            <person name="Plichta R.D."/>
            <person name="Arai Y."/>
            <person name="Sasajima S."/>
            <person name="Kearney M.S."/>
            <person name="Suda W."/>
            <person name="Takeshita K."/>
            <person name="Sasaki T."/>
            <person name="Okamoto S."/>
            <person name="Skelly N.A."/>
            <person name="Okamura Y."/>
            <person name="Vlamakis H."/>
            <person name="Li Y."/>
            <person name="Tanoue T."/>
            <person name="Takei H."/>
            <person name="Nittono H."/>
            <person name="Narushima S."/>
            <person name="Irie J."/>
            <person name="Itoh H."/>
            <person name="Moriya K."/>
            <person name="Sugiura Y."/>
            <person name="Suematsu M."/>
            <person name="Moritoki N."/>
            <person name="Shibata S."/>
            <person name="Littman R.D."/>
            <person name="Fischbach A.M."/>
            <person name="Uwamino Y."/>
            <person name="Inoue T."/>
            <person name="Honda A."/>
            <person name="Hattori M."/>
            <person name="Murai T."/>
            <person name="Xavier J.R."/>
            <person name="Hirose N."/>
            <person name="Honda K."/>
        </authorList>
    </citation>
    <scope>NUCLEOTIDE SEQUENCE</scope>
    <source>
        <strain evidence="1">CE91-St55</strain>
    </source>
</reference>
<evidence type="ECO:0000313" key="1">
    <source>
        <dbReference type="EMBL" id="GKG99051.1"/>
    </source>
</evidence>
<evidence type="ECO:0000313" key="2">
    <source>
        <dbReference type="Proteomes" id="UP001055091"/>
    </source>
</evidence>
<dbReference type="InterPro" id="IPR050179">
    <property type="entry name" value="Trans_hexapeptide_repeat"/>
</dbReference>
<dbReference type="InterPro" id="IPR001451">
    <property type="entry name" value="Hexapep"/>
</dbReference>
<dbReference type="SUPFAM" id="SSF51161">
    <property type="entry name" value="Trimeric LpxA-like enzymes"/>
    <property type="match status" value="1"/>
</dbReference>
<dbReference type="Gene3D" id="2.160.10.10">
    <property type="entry name" value="Hexapeptide repeat proteins"/>
    <property type="match status" value="1"/>
</dbReference>
<dbReference type="Pfam" id="PF00132">
    <property type="entry name" value="Hexapep"/>
    <property type="match status" value="1"/>
</dbReference>